<dbReference type="AlphaFoldDB" id="A0A1C6SBW8"/>
<name>A0A1C6SBW8_9ACTN</name>
<dbReference type="RefSeq" id="WP_176738396.1">
    <property type="nucleotide sequence ID" value="NZ_FMHW01000002.1"/>
</dbReference>
<evidence type="ECO:0000313" key="3">
    <source>
        <dbReference type="Proteomes" id="UP000198959"/>
    </source>
</evidence>
<sequence>MIATPLTPGRRGRIAPPRRGSAATPATFQGVFYTRRSIDLMRVCSSVCR</sequence>
<protein>
    <submittedName>
        <fullName evidence="2">Uncharacterized protein</fullName>
    </submittedName>
</protein>
<accession>A0A1C6SBW8</accession>
<reference evidence="3" key="1">
    <citation type="submission" date="2016-06" db="EMBL/GenBank/DDBJ databases">
        <authorList>
            <person name="Varghese N."/>
            <person name="Submissions Spin"/>
        </authorList>
    </citation>
    <scope>NUCLEOTIDE SEQUENCE [LARGE SCALE GENOMIC DNA]</scope>
    <source>
        <strain evidence="3">DSM 43817</strain>
    </source>
</reference>
<dbReference type="Proteomes" id="UP000198959">
    <property type="component" value="Unassembled WGS sequence"/>
</dbReference>
<feature type="compositionally biased region" description="Low complexity" evidence="1">
    <location>
        <begin position="14"/>
        <end position="23"/>
    </location>
</feature>
<evidence type="ECO:0000313" key="2">
    <source>
        <dbReference type="EMBL" id="SCL26946.1"/>
    </source>
</evidence>
<proteinExistence type="predicted"/>
<organism evidence="2 3">
    <name type="scientific">Micromonospora pallida</name>
    <dbReference type="NCBI Taxonomy" id="145854"/>
    <lineage>
        <taxon>Bacteria</taxon>
        <taxon>Bacillati</taxon>
        <taxon>Actinomycetota</taxon>
        <taxon>Actinomycetes</taxon>
        <taxon>Micromonosporales</taxon>
        <taxon>Micromonosporaceae</taxon>
        <taxon>Micromonospora</taxon>
    </lineage>
</organism>
<evidence type="ECO:0000256" key="1">
    <source>
        <dbReference type="SAM" id="MobiDB-lite"/>
    </source>
</evidence>
<gene>
    <name evidence="2" type="ORF">GA0074692_2261</name>
</gene>
<dbReference type="EMBL" id="FMHW01000002">
    <property type="protein sequence ID" value="SCL26946.1"/>
    <property type="molecule type" value="Genomic_DNA"/>
</dbReference>
<feature type="region of interest" description="Disordered" evidence="1">
    <location>
        <begin position="1"/>
        <end position="24"/>
    </location>
</feature>
<keyword evidence="3" id="KW-1185">Reference proteome</keyword>
<dbReference type="STRING" id="145854.GA0074692_2261"/>